<evidence type="ECO:0000256" key="7">
    <source>
        <dbReference type="ARBA" id="ARBA00022723"/>
    </source>
</evidence>
<dbReference type="Pfam" id="PF04055">
    <property type="entry name" value="Radical_SAM"/>
    <property type="match status" value="1"/>
</dbReference>
<name>A0A7C4NUA0_9CREN</name>
<evidence type="ECO:0000313" key="16">
    <source>
        <dbReference type="EMBL" id="HGQ65192.1"/>
    </source>
</evidence>
<dbReference type="PROSITE" id="PS51918">
    <property type="entry name" value="RADICAL_SAM"/>
    <property type="match status" value="1"/>
</dbReference>
<dbReference type="GO" id="GO:0035598">
    <property type="term" value="F:tRNA (N(6)-L-threonylcarbamoyladenosine(37)-C(2))-methylthiotransferase activity"/>
    <property type="evidence" value="ECO:0007669"/>
    <property type="project" value="UniProtKB-UniRule"/>
</dbReference>
<dbReference type="Gene3D" id="3.40.50.12160">
    <property type="entry name" value="Methylthiotransferase, N-terminal domain"/>
    <property type="match status" value="1"/>
</dbReference>
<comment type="function">
    <text evidence="1 11">Catalyzes the methylthiolation of N6-threonylcarbamoyladenosine (t(6)A), leading to the formation of 2-methylthio-N6-threonylcarbamoyladenosine (ms(2)t(6)A) at position 37 in tRNAs that read codons beginning with adenine.</text>
</comment>
<dbReference type="FunFam" id="3.80.30.20:FF:000002">
    <property type="entry name" value="threonylcarbamoyladenosine tRNA methylthiotransferase isoform X2"/>
    <property type="match status" value="1"/>
</dbReference>
<dbReference type="InterPro" id="IPR006466">
    <property type="entry name" value="MiaB-like_arc_euk"/>
</dbReference>
<dbReference type="SFLD" id="SFLDG01082">
    <property type="entry name" value="B12-binding_domain_containing"/>
    <property type="match status" value="1"/>
</dbReference>
<evidence type="ECO:0000259" key="12">
    <source>
        <dbReference type="PROSITE" id="PS50926"/>
    </source>
</evidence>
<keyword evidence="3 11" id="KW-0004">4Fe-4S</keyword>
<dbReference type="FunFam" id="3.40.50.12160:FF:000003">
    <property type="entry name" value="CDK5 regulatory subunit-associated protein 1"/>
    <property type="match status" value="1"/>
</dbReference>
<keyword evidence="9 11" id="KW-0411">Iron-sulfur</keyword>
<dbReference type="InterPro" id="IPR007197">
    <property type="entry name" value="rSAM"/>
</dbReference>
<protein>
    <recommendedName>
        <fullName evidence="11">tRNA-t(6)A37 methylthiotransferase</fullName>
        <ecNumber evidence="11">2.8.4.5</ecNumber>
    </recommendedName>
</protein>
<feature type="domain" description="TRAM" evidence="12">
    <location>
        <begin position="365"/>
        <end position="427"/>
    </location>
</feature>
<comment type="caution">
    <text evidence="16">The sequence shown here is derived from an EMBL/GenBank/DDBJ whole genome shotgun (WGS) entry which is preliminary data.</text>
</comment>
<evidence type="ECO:0000256" key="11">
    <source>
        <dbReference type="RuleBase" id="RU368081"/>
    </source>
</evidence>
<dbReference type="PANTHER" id="PTHR11918">
    <property type="entry name" value="RADICAL SAM PROTEINS"/>
    <property type="match status" value="1"/>
</dbReference>
<dbReference type="SUPFAM" id="SSF102114">
    <property type="entry name" value="Radical SAM enzymes"/>
    <property type="match status" value="1"/>
</dbReference>
<dbReference type="EMBL" id="DTCK01000039">
    <property type="protein sequence ID" value="HGQ36227.1"/>
    <property type="molecule type" value="Genomic_DNA"/>
</dbReference>
<proteinExistence type="inferred from homology"/>
<dbReference type="EC" id="2.8.4.5" evidence="11"/>
<dbReference type="PROSITE" id="PS50926">
    <property type="entry name" value="TRAM"/>
    <property type="match status" value="1"/>
</dbReference>
<evidence type="ECO:0000256" key="2">
    <source>
        <dbReference type="ARBA" id="ARBA00008616"/>
    </source>
</evidence>
<organism evidence="16">
    <name type="scientific">Ignisphaera aggregans</name>
    <dbReference type="NCBI Taxonomy" id="334771"/>
    <lineage>
        <taxon>Archaea</taxon>
        <taxon>Thermoproteota</taxon>
        <taxon>Thermoprotei</taxon>
        <taxon>Desulfurococcales</taxon>
        <taxon>Desulfurococcaceae</taxon>
        <taxon>Ignisphaera</taxon>
    </lineage>
</organism>
<dbReference type="SFLD" id="SFLDS00029">
    <property type="entry name" value="Radical_SAM"/>
    <property type="match status" value="1"/>
</dbReference>
<evidence type="ECO:0000256" key="4">
    <source>
        <dbReference type="ARBA" id="ARBA00022679"/>
    </source>
</evidence>
<feature type="domain" description="Radical SAM core" evidence="14">
    <location>
        <begin position="130"/>
        <end position="362"/>
    </location>
</feature>
<evidence type="ECO:0000256" key="3">
    <source>
        <dbReference type="ARBA" id="ARBA00022485"/>
    </source>
</evidence>
<keyword evidence="7 11" id="KW-0479">Metal-binding</keyword>
<dbReference type="PROSITE" id="PS51449">
    <property type="entry name" value="MTTASE_N"/>
    <property type="match status" value="1"/>
</dbReference>
<dbReference type="EMBL" id="DTBD01000073">
    <property type="protein sequence ID" value="HGQ65192.1"/>
    <property type="molecule type" value="Genomic_DNA"/>
</dbReference>
<dbReference type="Pfam" id="PF01938">
    <property type="entry name" value="TRAM"/>
    <property type="match status" value="1"/>
</dbReference>
<dbReference type="InterPro" id="IPR006638">
    <property type="entry name" value="Elp3/MiaA/NifB-like_rSAM"/>
</dbReference>
<dbReference type="GO" id="GO:0051539">
    <property type="term" value="F:4 iron, 4 sulfur cluster binding"/>
    <property type="evidence" value="ECO:0007669"/>
    <property type="project" value="UniProtKB-UniRule"/>
</dbReference>
<sequence>MAATKIYIETYGCALNKADSLTIKKLLIEGGYEVVDSIEEADIIIVNTCAVRYDTEVRMFKRIEQLIRLGKKLIVSGCLTRIYPYKLRTIDSNLSILSPQSIDKVLNVVKAQKPVTYFDEVKKFEVLPEIVEGVKATIPVAEGCLDECSFCVVKVARPHLSSVPIDKVVEVVKKVLDKGALEIELTAQDLAVYGYDLYGKYSLPNLLEKILELERHDFVLRLGQMNPRHLAYFVDYVIEVLKDPRVYKHLHIPIQSGSNKVLNYMNRGHNVELFLEMIKEIRSKIEGISVATDIIVGYPGEDEEAFLESVKLLSEYQIDRVHIARFSPRPQTKASLMSQIPDPIKKMRSSYIEKAYEAVALNINTEYIGSIAKVWITEFDKERGRAIGRLYNYRPVILDAGSSALGKQAYVRIEEATFYDLRGRIVSYIQLYP</sequence>
<dbReference type="PANTHER" id="PTHR11918:SF45">
    <property type="entry name" value="THREONYLCARBAMOYLADENOSINE TRNA METHYLTHIOTRANSFERASE"/>
    <property type="match status" value="1"/>
</dbReference>
<gene>
    <name evidence="16" type="ORF">ENU08_08120</name>
    <name evidence="15" type="ORF">ENU41_06080</name>
</gene>
<evidence type="ECO:0000256" key="1">
    <source>
        <dbReference type="ARBA" id="ARBA00002399"/>
    </source>
</evidence>
<evidence type="ECO:0000256" key="9">
    <source>
        <dbReference type="ARBA" id="ARBA00023014"/>
    </source>
</evidence>
<keyword evidence="5 11" id="KW-0949">S-adenosyl-L-methionine</keyword>
<dbReference type="Pfam" id="PF00919">
    <property type="entry name" value="UPF0004"/>
    <property type="match status" value="1"/>
</dbReference>
<feature type="domain" description="MTTase N-terminal" evidence="13">
    <location>
        <begin position="4"/>
        <end position="114"/>
    </location>
</feature>
<dbReference type="SMART" id="SM00729">
    <property type="entry name" value="Elp3"/>
    <property type="match status" value="1"/>
</dbReference>
<keyword evidence="6 11" id="KW-0819">tRNA processing</keyword>
<dbReference type="InterPro" id="IPR058240">
    <property type="entry name" value="rSAM_sf"/>
</dbReference>
<evidence type="ECO:0000259" key="13">
    <source>
        <dbReference type="PROSITE" id="PS51449"/>
    </source>
</evidence>
<comment type="catalytic activity">
    <reaction evidence="10 11">
        <text>N(6)-L-threonylcarbamoyladenosine(37) in tRNA + (sulfur carrier)-SH + AH2 + 2 S-adenosyl-L-methionine = 2-methylsulfanyl-N(6)-L-threonylcarbamoyladenosine(37) in tRNA + (sulfur carrier)-H + 5'-deoxyadenosine + L-methionine + A + S-adenosyl-L-homocysteine + 2 H(+)</text>
        <dbReference type="Rhea" id="RHEA:37075"/>
        <dbReference type="Rhea" id="RHEA-COMP:10163"/>
        <dbReference type="Rhea" id="RHEA-COMP:11092"/>
        <dbReference type="Rhea" id="RHEA-COMP:14737"/>
        <dbReference type="Rhea" id="RHEA-COMP:14739"/>
        <dbReference type="ChEBI" id="CHEBI:13193"/>
        <dbReference type="ChEBI" id="CHEBI:15378"/>
        <dbReference type="ChEBI" id="CHEBI:17319"/>
        <dbReference type="ChEBI" id="CHEBI:17499"/>
        <dbReference type="ChEBI" id="CHEBI:29917"/>
        <dbReference type="ChEBI" id="CHEBI:57844"/>
        <dbReference type="ChEBI" id="CHEBI:57856"/>
        <dbReference type="ChEBI" id="CHEBI:59789"/>
        <dbReference type="ChEBI" id="CHEBI:64428"/>
        <dbReference type="ChEBI" id="CHEBI:74418"/>
        <dbReference type="ChEBI" id="CHEBI:74420"/>
        <dbReference type="EC" id="2.8.4.5"/>
    </reaction>
</comment>
<comment type="cofactor">
    <cofactor evidence="11">
        <name>[4Fe-4S] cluster</name>
        <dbReference type="ChEBI" id="CHEBI:49883"/>
    </cofactor>
    <text evidence="11">Binds 1 or 2 [4Fe-4S] cluster. One cluster is coordinated with 3 cysteines and an exchangeable S-adenosyl-L-methionine.</text>
</comment>
<dbReference type="InterPro" id="IPR002792">
    <property type="entry name" value="TRAM_dom"/>
</dbReference>
<evidence type="ECO:0000256" key="5">
    <source>
        <dbReference type="ARBA" id="ARBA00022691"/>
    </source>
</evidence>
<dbReference type="InterPro" id="IPR038135">
    <property type="entry name" value="Methylthiotransferase_N_sf"/>
</dbReference>
<reference evidence="16" key="1">
    <citation type="journal article" date="2020" name="mSystems">
        <title>Genome- and Community-Level Interaction Insights into Carbon Utilization and Element Cycling Functions of Hydrothermarchaeota in Hydrothermal Sediment.</title>
        <authorList>
            <person name="Zhou Z."/>
            <person name="Liu Y."/>
            <person name="Xu W."/>
            <person name="Pan J."/>
            <person name="Luo Z.H."/>
            <person name="Li M."/>
        </authorList>
    </citation>
    <scope>NUCLEOTIDE SEQUENCE [LARGE SCALE GENOMIC DNA]</scope>
    <source>
        <strain evidence="16">SpSt-637</strain>
        <strain evidence="15">SpSt-667</strain>
    </source>
</reference>
<evidence type="ECO:0000259" key="14">
    <source>
        <dbReference type="PROSITE" id="PS51918"/>
    </source>
</evidence>
<evidence type="ECO:0000313" key="15">
    <source>
        <dbReference type="EMBL" id="HGQ36227.1"/>
    </source>
</evidence>
<dbReference type="NCBIfam" id="TIGR00089">
    <property type="entry name" value="MiaB/RimO family radical SAM methylthiotransferase"/>
    <property type="match status" value="1"/>
</dbReference>
<keyword evidence="8 11" id="KW-0408">Iron</keyword>
<dbReference type="InterPro" id="IPR023404">
    <property type="entry name" value="rSAM_horseshoe"/>
</dbReference>
<evidence type="ECO:0000256" key="8">
    <source>
        <dbReference type="ARBA" id="ARBA00023004"/>
    </source>
</evidence>
<keyword evidence="4 11" id="KW-0808">Transferase</keyword>
<evidence type="ECO:0000256" key="6">
    <source>
        <dbReference type="ARBA" id="ARBA00022694"/>
    </source>
</evidence>
<evidence type="ECO:0000256" key="10">
    <source>
        <dbReference type="ARBA" id="ARBA00051661"/>
    </source>
</evidence>
<dbReference type="Gene3D" id="3.80.30.20">
    <property type="entry name" value="tm_1862 like domain"/>
    <property type="match status" value="1"/>
</dbReference>
<dbReference type="AlphaFoldDB" id="A0A7C4NUA0"/>
<dbReference type="GO" id="GO:0046872">
    <property type="term" value="F:metal ion binding"/>
    <property type="evidence" value="ECO:0007669"/>
    <property type="project" value="UniProtKB-UniRule"/>
</dbReference>
<dbReference type="InterPro" id="IPR013848">
    <property type="entry name" value="Methylthiotransferase_N"/>
</dbReference>
<accession>A0A7C4NUA0</accession>
<dbReference type="InterPro" id="IPR005839">
    <property type="entry name" value="Methylthiotransferase"/>
</dbReference>
<comment type="similarity">
    <text evidence="2 11">Belongs to the methylthiotransferase family. CDKAL1 subfamily.</text>
</comment>
<dbReference type="NCBIfam" id="TIGR01578">
    <property type="entry name" value="MiaB-like-B"/>
    <property type="match status" value="1"/>
</dbReference>